<evidence type="ECO:0000313" key="2">
    <source>
        <dbReference type="Proteomes" id="UP001597013"/>
    </source>
</evidence>
<comment type="caution">
    <text evidence="1">The sequence shown here is derived from an EMBL/GenBank/DDBJ whole genome shotgun (WGS) entry which is preliminary data.</text>
</comment>
<accession>A0ABW3N6S8</accession>
<organism evidence="1 2">
    <name type="scientific">Winogradskyella litorisediminis</name>
    <dbReference type="NCBI Taxonomy" id="1156618"/>
    <lineage>
        <taxon>Bacteria</taxon>
        <taxon>Pseudomonadati</taxon>
        <taxon>Bacteroidota</taxon>
        <taxon>Flavobacteriia</taxon>
        <taxon>Flavobacteriales</taxon>
        <taxon>Flavobacteriaceae</taxon>
        <taxon>Winogradskyella</taxon>
    </lineage>
</organism>
<evidence type="ECO:0008006" key="3">
    <source>
        <dbReference type="Google" id="ProtNLM"/>
    </source>
</evidence>
<evidence type="ECO:0000313" key="1">
    <source>
        <dbReference type="EMBL" id="MFD1063043.1"/>
    </source>
</evidence>
<sequence>MKTAKILFFSIIFILISSCENDDVLNSEVPLEYIIITINDDFEAQFEIFDDIQNECEFNLSISDELFLWNPRCEAHNNSEFFFTITSFQSETNIPINLNGTFGGNELEAILGFKIPYPNSMTNDLRLFQMLNGTVDILASGEVGEYLDFQFSGEALLIGSPAEVVNVAGEVHLIRDN</sequence>
<dbReference type="RefSeq" id="WP_386129443.1">
    <property type="nucleotide sequence ID" value="NZ_JBHTJL010000009.1"/>
</dbReference>
<reference evidence="2" key="1">
    <citation type="journal article" date="2019" name="Int. J. Syst. Evol. Microbiol.">
        <title>The Global Catalogue of Microorganisms (GCM) 10K type strain sequencing project: providing services to taxonomists for standard genome sequencing and annotation.</title>
        <authorList>
            <consortium name="The Broad Institute Genomics Platform"/>
            <consortium name="The Broad Institute Genome Sequencing Center for Infectious Disease"/>
            <person name="Wu L."/>
            <person name="Ma J."/>
        </authorList>
    </citation>
    <scope>NUCLEOTIDE SEQUENCE [LARGE SCALE GENOMIC DNA]</scope>
    <source>
        <strain evidence="2">CCUG 62215</strain>
    </source>
</reference>
<keyword evidence="2" id="KW-1185">Reference proteome</keyword>
<gene>
    <name evidence="1" type="ORF">ACFQ1Q_07275</name>
</gene>
<dbReference type="Proteomes" id="UP001597013">
    <property type="component" value="Unassembled WGS sequence"/>
</dbReference>
<proteinExistence type="predicted"/>
<name>A0ABW3N6S8_9FLAO</name>
<dbReference type="PROSITE" id="PS51257">
    <property type="entry name" value="PROKAR_LIPOPROTEIN"/>
    <property type="match status" value="1"/>
</dbReference>
<protein>
    <recommendedName>
        <fullName evidence="3">Auto-transporter adhesin head GIN domain-containing protein</fullName>
    </recommendedName>
</protein>
<dbReference type="EMBL" id="JBHTJL010000009">
    <property type="protein sequence ID" value="MFD1063043.1"/>
    <property type="molecule type" value="Genomic_DNA"/>
</dbReference>